<feature type="transmembrane region" description="Helical" evidence="9">
    <location>
        <begin position="85"/>
        <end position="106"/>
    </location>
</feature>
<dbReference type="EMBL" id="CP109968">
    <property type="protein sequence ID" value="UYZ07043.1"/>
    <property type="molecule type" value="Genomic_DNA"/>
</dbReference>
<evidence type="ECO:0000313" key="14">
    <source>
        <dbReference type="Proteomes" id="UP000319481"/>
    </source>
</evidence>
<dbReference type="InterPro" id="IPR055348">
    <property type="entry name" value="DctQ"/>
</dbReference>
<evidence type="ECO:0000256" key="4">
    <source>
        <dbReference type="ARBA" id="ARBA00022519"/>
    </source>
</evidence>
<dbReference type="Proteomes" id="UP000298735">
    <property type="component" value="Chromosome Circular"/>
</dbReference>
<keyword evidence="4 9" id="KW-0997">Cell inner membrane</keyword>
<evidence type="ECO:0000256" key="2">
    <source>
        <dbReference type="ARBA" id="ARBA00022448"/>
    </source>
</evidence>
<dbReference type="Proteomes" id="UP000319481">
    <property type="component" value="Unassembled WGS sequence"/>
</dbReference>
<evidence type="ECO:0000256" key="8">
    <source>
        <dbReference type="ARBA" id="ARBA00038436"/>
    </source>
</evidence>
<feature type="domain" description="Tripartite ATP-independent periplasmic transporters DctQ component" evidence="10">
    <location>
        <begin position="23"/>
        <end position="152"/>
    </location>
</feature>
<name>A0A1S9F6W9_9HYPH</name>
<keyword evidence="5 9" id="KW-0812">Transmembrane</keyword>
<keyword evidence="2 9" id="KW-0813">Transport</keyword>
<dbReference type="KEGG" id="asal:CFBP5507_12500"/>
<feature type="transmembrane region" description="Helical" evidence="9">
    <location>
        <begin position="47"/>
        <end position="64"/>
    </location>
</feature>
<reference evidence="13" key="3">
    <citation type="submission" date="2022-10" db="EMBL/GenBank/DDBJ databases">
        <title>Complete genome sequence of Agrobacterium salinitolerans CFBP5507.</title>
        <authorList>
            <person name="Tchabashvili S."/>
            <person name="Yen H.-C."/>
            <person name="Haryono M."/>
            <person name="Lin Y.-C."/>
            <person name="Lai E.-M."/>
            <person name="Kuo C.-H."/>
        </authorList>
    </citation>
    <scope>NUCLEOTIDE SEQUENCE</scope>
    <source>
        <strain evidence="13">CFBP5507</strain>
    </source>
</reference>
<dbReference type="EMBL" id="SGNZ01000006">
    <property type="protein sequence ID" value="TRA92469.1"/>
    <property type="molecule type" value="Genomic_DNA"/>
</dbReference>
<evidence type="ECO:0000313" key="11">
    <source>
        <dbReference type="EMBL" id="MCZ7937147.1"/>
    </source>
</evidence>
<reference evidence="11" key="4">
    <citation type="submission" date="2022-12" db="EMBL/GenBank/DDBJ databases">
        <title>Draft genome sequences of 22 rhizogenic Agrobacterium biovar 1 strains, the causative agent of hairy root disease.</title>
        <authorList>
            <person name="Kim N."/>
            <person name="Vargas P."/>
            <person name="Rediers H."/>
        </authorList>
    </citation>
    <scope>NUCLEOTIDE SEQUENCE</scope>
    <source>
        <strain evidence="11">ST15.13.006</strain>
    </source>
</reference>
<dbReference type="Pfam" id="PF04290">
    <property type="entry name" value="DctQ"/>
    <property type="match status" value="1"/>
</dbReference>
<dbReference type="OrthoDB" id="4964541at2"/>
<comment type="subcellular location">
    <subcellularLocation>
        <location evidence="1 9">Cell inner membrane</location>
        <topology evidence="1 9">Multi-pass membrane protein</topology>
    </subcellularLocation>
</comment>
<evidence type="ECO:0000313" key="15">
    <source>
        <dbReference type="Proteomes" id="UP001151018"/>
    </source>
</evidence>
<dbReference type="Proteomes" id="UP001151018">
    <property type="component" value="Unassembled WGS sequence"/>
</dbReference>
<evidence type="ECO:0000256" key="6">
    <source>
        <dbReference type="ARBA" id="ARBA00022989"/>
    </source>
</evidence>
<evidence type="ECO:0000256" key="5">
    <source>
        <dbReference type="ARBA" id="ARBA00022692"/>
    </source>
</evidence>
<evidence type="ECO:0000313" key="13">
    <source>
        <dbReference type="EMBL" id="UYZ07043.1"/>
    </source>
</evidence>
<keyword evidence="6 9" id="KW-1133">Transmembrane helix</keyword>
<feature type="transmembrane region" description="Helical" evidence="9">
    <location>
        <begin position="12"/>
        <end position="35"/>
    </location>
</feature>
<feature type="transmembrane region" description="Helical" evidence="9">
    <location>
        <begin position="126"/>
        <end position="144"/>
    </location>
</feature>
<evidence type="ECO:0000256" key="7">
    <source>
        <dbReference type="ARBA" id="ARBA00023136"/>
    </source>
</evidence>
<dbReference type="GO" id="GO:0015740">
    <property type="term" value="P:C4-dicarboxylate transport"/>
    <property type="evidence" value="ECO:0007669"/>
    <property type="project" value="TreeGrafter"/>
</dbReference>
<dbReference type="PANTHER" id="PTHR35011">
    <property type="entry name" value="2,3-DIKETO-L-GULONATE TRAP TRANSPORTER SMALL PERMEASE PROTEIN YIAM"/>
    <property type="match status" value="1"/>
</dbReference>
<dbReference type="AlphaFoldDB" id="A0A1S9F6W9"/>
<evidence type="ECO:0000259" key="10">
    <source>
        <dbReference type="Pfam" id="PF04290"/>
    </source>
</evidence>
<comment type="similarity">
    <text evidence="8 9">Belongs to the TRAP transporter small permease family.</text>
</comment>
<dbReference type="GeneID" id="79862548"/>
<reference evidence="12" key="2">
    <citation type="submission" date="2019-02" db="EMBL/GenBank/DDBJ databases">
        <authorList>
            <person name="Baeyen S."/>
        </authorList>
    </citation>
    <scope>NUCLEOTIDE SEQUENCE</scope>
    <source>
        <strain evidence="12">GBBC3283</strain>
    </source>
</reference>
<proteinExistence type="inferred from homology"/>
<reference evidence="12 14" key="1">
    <citation type="journal article" date="2019" name="Appl. Microbiol. Biotechnol.">
        <title>Differential efficiency of wild type rhizogenic strains for rol gene transformation of plants.</title>
        <authorList>
            <person name="Desmet S."/>
            <person name="De Keyser E."/>
            <person name="Van Vaerenbergh J."/>
            <person name="Baeyen S."/>
            <person name="Van Huylenbroeck J."/>
            <person name="Geelen D."/>
            <person name="Dhooghe E."/>
        </authorList>
    </citation>
    <scope>NUCLEOTIDE SEQUENCE [LARGE SCALE GENOMIC DNA]</scope>
    <source>
        <strain evidence="12 14">GBBC3283</strain>
    </source>
</reference>
<protein>
    <recommendedName>
        <fullName evidence="9">TRAP transporter small permease protein</fullName>
    </recommendedName>
</protein>
<sequence>MQKIINLFYRILEIILVLLLAGMAIMVFVNVVMRYTMNSGINVSEELSRFFFVWLTFTGAVVAFREHGHMGIETMVMFLSRRGRILCMILSNIVILTCSAIFFWGTWKQSGINASMHAPVTKLSMIWVYGIGMFTGALMFIIALERLYRLVTGRVTEDEIAQFAGENMTIEQLSER</sequence>
<gene>
    <name evidence="13" type="ORF">CFBP5507_12500</name>
    <name evidence="12" type="ORF">EXN23_13050</name>
    <name evidence="11" type="ORF">O9X88_06280</name>
</gene>
<evidence type="ECO:0000256" key="9">
    <source>
        <dbReference type="RuleBase" id="RU369079"/>
    </source>
</evidence>
<accession>A0A1S9F6W9</accession>
<dbReference type="GO" id="GO:0022857">
    <property type="term" value="F:transmembrane transporter activity"/>
    <property type="evidence" value="ECO:0007669"/>
    <property type="project" value="UniProtKB-UniRule"/>
</dbReference>
<keyword evidence="7 9" id="KW-0472">Membrane</keyword>
<dbReference type="PANTHER" id="PTHR35011:SF2">
    <property type="entry name" value="2,3-DIKETO-L-GULONATE TRAP TRANSPORTER SMALL PERMEASE PROTEIN YIAM"/>
    <property type="match status" value="1"/>
</dbReference>
<evidence type="ECO:0000313" key="12">
    <source>
        <dbReference type="EMBL" id="TRA92469.1"/>
    </source>
</evidence>
<dbReference type="InterPro" id="IPR007387">
    <property type="entry name" value="TRAP_DctQ"/>
</dbReference>
<dbReference type="RefSeq" id="WP_077981314.1">
    <property type="nucleotide sequence ID" value="NZ_CP074393.1"/>
</dbReference>
<evidence type="ECO:0000256" key="1">
    <source>
        <dbReference type="ARBA" id="ARBA00004429"/>
    </source>
</evidence>
<dbReference type="EMBL" id="JAPZLR010000003">
    <property type="protein sequence ID" value="MCZ7937147.1"/>
    <property type="molecule type" value="Genomic_DNA"/>
</dbReference>
<comment type="subunit">
    <text evidence="9">The complex comprises the extracytoplasmic solute receptor protein and the two transmembrane proteins.</text>
</comment>
<organism evidence="11 15">
    <name type="scientific">Agrobacterium salinitolerans</name>
    <dbReference type="NCBI Taxonomy" id="1183413"/>
    <lineage>
        <taxon>Bacteria</taxon>
        <taxon>Pseudomonadati</taxon>
        <taxon>Pseudomonadota</taxon>
        <taxon>Alphaproteobacteria</taxon>
        <taxon>Hyphomicrobiales</taxon>
        <taxon>Rhizobiaceae</taxon>
        <taxon>Rhizobium/Agrobacterium group</taxon>
        <taxon>Agrobacterium</taxon>
    </lineage>
</organism>
<dbReference type="GO" id="GO:0005886">
    <property type="term" value="C:plasma membrane"/>
    <property type="evidence" value="ECO:0007669"/>
    <property type="project" value="UniProtKB-SubCell"/>
</dbReference>
<keyword evidence="3" id="KW-1003">Cell membrane</keyword>
<keyword evidence="14" id="KW-1185">Reference proteome</keyword>
<comment type="function">
    <text evidence="9">Part of the tripartite ATP-independent periplasmic (TRAP) transport system.</text>
</comment>
<evidence type="ECO:0000256" key="3">
    <source>
        <dbReference type="ARBA" id="ARBA00022475"/>
    </source>
</evidence>